<keyword evidence="2" id="KW-1133">Transmembrane helix</keyword>
<feature type="coiled-coil region" evidence="1">
    <location>
        <begin position="188"/>
        <end position="215"/>
    </location>
</feature>
<keyword evidence="1" id="KW-0175">Coiled coil</keyword>
<dbReference type="AlphaFoldDB" id="X6N8S2"/>
<evidence type="ECO:0000256" key="1">
    <source>
        <dbReference type="SAM" id="Coils"/>
    </source>
</evidence>
<keyword evidence="2" id="KW-0472">Membrane</keyword>
<keyword evidence="4" id="KW-1185">Reference proteome</keyword>
<name>X6N8S2_RETFI</name>
<evidence type="ECO:0000313" key="4">
    <source>
        <dbReference type="Proteomes" id="UP000023152"/>
    </source>
</evidence>
<dbReference type="Proteomes" id="UP000023152">
    <property type="component" value="Unassembled WGS sequence"/>
</dbReference>
<protein>
    <submittedName>
        <fullName evidence="3">Uncharacterized protein</fullName>
    </submittedName>
</protein>
<gene>
    <name evidence="3" type="ORF">RFI_14498</name>
</gene>
<evidence type="ECO:0000256" key="2">
    <source>
        <dbReference type="SAM" id="Phobius"/>
    </source>
</evidence>
<dbReference type="EMBL" id="ASPP01010539">
    <property type="protein sequence ID" value="ETO22695.1"/>
    <property type="molecule type" value="Genomic_DNA"/>
</dbReference>
<feature type="non-terminal residue" evidence="3">
    <location>
        <position position="1"/>
    </location>
</feature>
<accession>X6N8S2</accession>
<evidence type="ECO:0000313" key="3">
    <source>
        <dbReference type="EMBL" id="ETO22695.1"/>
    </source>
</evidence>
<feature type="transmembrane region" description="Helical" evidence="2">
    <location>
        <begin position="56"/>
        <end position="74"/>
    </location>
</feature>
<organism evidence="3 4">
    <name type="scientific">Reticulomyxa filosa</name>
    <dbReference type="NCBI Taxonomy" id="46433"/>
    <lineage>
        <taxon>Eukaryota</taxon>
        <taxon>Sar</taxon>
        <taxon>Rhizaria</taxon>
        <taxon>Retaria</taxon>
        <taxon>Foraminifera</taxon>
        <taxon>Monothalamids</taxon>
        <taxon>Reticulomyxidae</taxon>
        <taxon>Reticulomyxa</taxon>
    </lineage>
</organism>
<reference evidence="3 4" key="1">
    <citation type="journal article" date="2013" name="Curr. Biol.">
        <title>The Genome of the Foraminiferan Reticulomyxa filosa.</title>
        <authorList>
            <person name="Glockner G."/>
            <person name="Hulsmann N."/>
            <person name="Schleicher M."/>
            <person name="Noegel A.A."/>
            <person name="Eichinger L."/>
            <person name="Gallinger C."/>
            <person name="Pawlowski J."/>
            <person name="Sierra R."/>
            <person name="Euteneuer U."/>
            <person name="Pillet L."/>
            <person name="Moustafa A."/>
            <person name="Platzer M."/>
            <person name="Groth M."/>
            <person name="Szafranski K."/>
            <person name="Schliwa M."/>
        </authorList>
    </citation>
    <scope>NUCLEOTIDE SEQUENCE [LARGE SCALE GENOMIC DNA]</scope>
</reference>
<comment type="caution">
    <text evidence="3">The sequence shown here is derived from an EMBL/GenBank/DDBJ whole genome shotgun (WGS) entry which is preliminary data.</text>
</comment>
<proteinExistence type="predicted"/>
<keyword evidence="2" id="KW-0812">Transmembrane</keyword>
<sequence>GPFDILVHKLGSWYVAAQTQPEAYKQLKECLHYIRSCDTNLDFDQCVYSVFDLRDYYFFIVYIYVSVYMYPFSFDLDKKYKNNDDMFQETKQEHNDKEVSQVSGGIDDKLHLDKGQSGNNVSASKSSILKPLRRMYVLDHPFAAFRTIDRWHVYNILTNADLKYECKSDPQQQEQQPYVMTLSSPRSILLQLEELKELKQIYDEAKQKSETTDKSKLEATIKNHALYKRISELRYPVIAKSRIGVSPATKDAKKDTTCNAHRLRIIPSADLVIDNIEITEDWMLQEYIPHSGVFTM</sequence>